<reference evidence="1" key="1">
    <citation type="submission" date="2020-09" db="EMBL/GenBank/DDBJ databases">
        <title>Genome-Enabled Discovery of Anthraquinone Biosynthesis in Senna tora.</title>
        <authorList>
            <person name="Kang S.-H."/>
            <person name="Pandey R.P."/>
            <person name="Lee C.-M."/>
            <person name="Sim J.-S."/>
            <person name="Jeong J.-T."/>
            <person name="Choi B.-S."/>
            <person name="Jung M."/>
            <person name="Ginzburg D."/>
            <person name="Zhao K."/>
            <person name="Won S.Y."/>
            <person name="Oh T.-J."/>
            <person name="Yu Y."/>
            <person name="Kim N.-H."/>
            <person name="Lee O.R."/>
            <person name="Lee T.-H."/>
            <person name="Bashyal P."/>
            <person name="Kim T.-S."/>
            <person name="Lee W.-H."/>
            <person name="Kawkins C."/>
            <person name="Kim C.-K."/>
            <person name="Kim J.S."/>
            <person name="Ahn B.O."/>
            <person name="Rhee S.Y."/>
            <person name="Sohng J.K."/>
        </authorList>
    </citation>
    <scope>NUCLEOTIDE SEQUENCE</scope>
    <source>
        <tissue evidence="1">Leaf</tissue>
    </source>
</reference>
<dbReference type="AlphaFoldDB" id="A0A835CI31"/>
<name>A0A835CI31_9FABA</name>
<dbReference type="Proteomes" id="UP000634136">
    <property type="component" value="Unassembled WGS sequence"/>
</dbReference>
<proteinExistence type="predicted"/>
<accession>A0A835CI31</accession>
<evidence type="ECO:0000313" key="2">
    <source>
        <dbReference type="Proteomes" id="UP000634136"/>
    </source>
</evidence>
<evidence type="ECO:0000313" key="1">
    <source>
        <dbReference type="EMBL" id="KAF7840780.1"/>
    </source>
</evidence>
<keyword evidence="2" id="KW-1185">Reference proteome</keyword>
<organism evidence="1 2">
    <name type="scientific">Senna tora</name>
    <dbReference type="NCBI Taxonomy" id="362788"/>
    <lineage>
        <taxon>Eukaryota</taxon>
        <taxon>Viridiplantae</taxon>
        <taxon>Streptophyta</taxon>
        <taxon>Embryophyta</taxon>
        <taxon>Tracheophyta</taxon>
        <taxon>Spermatophyta</taxon>
        <taxon>Magnoliopsida</taxon>
        <taxon>eudicotyledons</taxon>
        <taxon>Gunneridae</taxon>
        <taxon>Pentapetalae</taxon>
        <taxon>rosids</taxon>
        <taxon>fabids</taxon>
        <taxon>Fabales</taxon>
        <taxon>Fabaceae</taxon>
        <taxon>Caesalpinioideae</taxon>
        <taxon>Cassia clade</taxon>
        <taxon>Senna</taxon>
    </lineage>
</organism>
<dbReference type="EMBL" id="JAAIUW010000002">
    <property type="protein sequence ID" value="KAF7840780.1"/>
    <property type="molecule type" value="Genomic_DNA"/>
</dbReference>
<gene>
    <name evidence="1" type="ORF">G2W53_003078</name>
</gene>
<comment type="caution">
    <text evidence="1">The sequence shown here is derived from an EMBL/GenBank/DDBJ whole genome shotgun (WGS) entry which is preliminary data.</text>
</comment>
<sequence length="140" mass="16040">MMARTKHTRRITLMDACYLQRMGRSPLNGGYSCNVSTLSSKSGSSVRRSNTKIVELLFFFEQVVPKHTYPSRDGFWQQCRKSQRWCYQMYRRRARRESMMLLLKVLVTSIEGVDDSPSYAVATSKEGVNDAASGDKHGRC</sequence>
<protein>
    <submittedName>
        <fullName evidence="1">Uncharacterized protein</fullName>
    </submittedName>
</protein>